<dbReference type="InterPro" id="IPR039717">
    <property type="entry name" value="Hgh1"/>
</dbReference>
<dbReference type="SUPFAM" id="SSF48371">
    <property type="entry name" value="ARM repeat"/>
    <property type="match status" value="1"/>
</dbReference>
<gene>
    <name evidence="3" type="primary">PLEST001436</name>
    <name evidence="3" type="ORF">PLESTB_001526000</name>
</gene>
<dbReference type="Proteomes" id="UP001165080">
    <property type="component" value="Unassembled WGS sequence"/>
</dbReference>
<feature type="domain" description="Protein HGH1 N-terminal" evidence="2">
    <location>
        <begin position="101"/>
        <end position="259"/>
    </location>
</feature>
<evidence type="ECO:0000259" key="2">
    <source>
        <dbReference type="Pfam" id="PF04063"/>
    </source>
</evidence>
<dbReference type="PANTHER" id="PTHR13387">
    <property type="entry name" value="PROTEIN HGH1 HOMOLOG"/>
    <property type="match status" value="1"/>
</dbReference>
<dbReference type="PANTHER" id="PTHR13387:SF9">
    <property type="entry name" value="PROTEIN HGH1 HOMOLOG"/>
    <property type="match status" value="1"/>
</dbReference>
<sequence length="348" mass="37527">MASELEELIGFLDDSRNEVRAMSAEIVAGLTANAEGIEKLKALQRPLVVKLFRSVGLGGDPARKALVALVNLSQDPAVVEMLLDLNVVNRVMEFIRDGAVPHVDLLTSLLANVTISERGCKDLLQIGKGSMEGLHMAVLLKKFVVGGITLCPGDADPFEHVASVLTNVTRLPEARRLLLQPGRGLLQALVSQLQSWNSLRRLGASGALKNCVMSAEEDGTLVCILEDRTVLTHMLRPINGQPPVEKEDTVRECMAEAVLVLAGTDKGRDALWEAGAPEALRKGYEDEQHPGVCVAMERTAEIFLSHSTIDSGVAPGVVGLASASAKQQQQQEQEEQPREGQQEQQPAE</sequence>
<evidence type="ECO:0000256" key="1">
    <source>
        <dbReference type="SAM" id="MobiDB-lite"/>
    </source>
</evidence>
<dbReference type="Gene3D" id="1.25.10.10">
    <property type="entry name" value="Leucine-rich Repeat Variant"/>
    <property type="match status" value="2"/>
</dbReference>
<feature type="region of interest" description="Disordered" evidence="1">
    <location>
        <begin position="320"/>
        <end position="348"/>
    </location>
</feature>
<organism evidence="3 4">
    <name type="scientific">Pleodorina starrii</name>
    <dbReference type="NCBI Taxonomy" id="330485"/>
    <lineage>
        <taxon>Eukaryota</taxon>
        <taxon>Viridiplantae</taxon>
        <taxon>Chlorophyta</taxon>
        <taxon>core chlorophytes</taxon>
        <taxon>Chlorophyceae</taxon>
        <taxon>CS clade</taxon>
        <taxon>Chlamydomonadales</taxon>
        <taxon>Volvocaceae</taxon>
        <taxon>Pleodorina</taxon>
    </lineage>
</organism>
<dbReference type="AlphaFoldDB" id="A0A9W6BWU6"/>
<name>A0A9W6BWU6_9CHLO</name>
<dbReference type="InterPro" id="IPR016024">
    <property type="entry name" value="ARM-type_fold"/>
</dbReference>
<comment type="caution">
    <text evidence="3">The sequence shown here is derived from an EMBL/GenBank/DDBJ whole genome shotgun (WGS) entry which is preliminary data.</text>
</comment>
<keyword evidence="4" id="KW-1185">Reference proteome</keyword>
<accession>A0A9W6BWU6</accession>
<dbReference type="EMBL" id="BRXU01000029">
    <property type="protein sequence ID" value="GLC59717.1"/>
    <property type="molecule type" value="Genomic_DNA"/>
</dbReference>
<protein>
    <recommendedName>
        <fullName evidence="2">Protein HGH1 N-terminal domain-containing protein</fullName>
    </recommendedName>
</protein>
<evidence type="ECO:0000313" key="4">
    <source>
        <dbReference type="Proteomes" id="UP001165080"/>
    </source>
</evidence>
<dbReference type="InterPro" id="IPR011989">
    <property type="entry name" value="ARM-like"/>
</dbReference>
<dbReference type="Pfam" id="PF04063">
    <property type="entry name" value="DUF383"/>
    <property type="match status" value="1"/>
</dbReference>
<reference evidence="3 4" key="1">
    <citation type="journal article" date="2023" name="Commun. Biol.">
        <title>Reorganization of the ancestral sex-determining regions during the evolution of trioecy in Pleodorina starrii.</title>
        <authorList>
            <person name="Takahashi K."/>
            <person name="Suzuki S."/>
            <person name="Kawai-Toyooka H."/>
            <person name="Yamamoto K."/>
            <person name="Hamaji T."/>
            <person name="Ootsuki R."/>
            <person name="Yamaguchi H."/>
            <person name="Kawachi M."/>
            <person name="Higashiyama T."/>
            <person name="Nozaki H."/>
        </authorList>
    </citation>
    <scope>NUCLEOTIDE SEQUENCE [LARGE SCALE GENOMIC DNA]</scope>
    <source>
        <strain evidence="3 4">NIES-4479</strain>
    </source>
</reference>
<evidence type="ECO:0000313" key="3">
    <source>
        <dbReference type="EMBL" id="GLC59717.1"/>
    </source>
</evidence>
<dbReference type="OrthoDB" id="338814at2759"/>
<dbReference type="InterPro" id="IPR007205">
    <property type="entry name" value="Protein_HGH1_N"/>
</dbReference>
<proteinExistence type="predicted"/>